<dbReference type="Proteomes" id="UP000283000">
    <property type="component" value="Chromosome"/>
</dbReference>
<protein>
    <submittedName>
        <fullName evidence="9">NAD(P)/FAD-dependent oxidoreductase</fullName>
    </submittedName>
    <submittedName>
        <fullName evidence="10">Pyridine nucleotide-disulfide oxidoreductase</fullName>
    </submittedName>
</protein>
<reference evidence="9 13" key="2">
    <citation type="submission" date="2017-12" db="EMBL/GenBank/DDBJ databases">
        <authorList>
            <person name="Levesque S."/>
        </authorList>
    </citation>
    <scope>NUCLEOTIDE SEQUENCE [LARGE SCALE GENOMIC DNA]</scope>
    <source>
        <strain evidence="9 13">SMQ-1417</strain>
    </source>
</reference>
<proteinExistence type="inferred from homology"/>
<dbReference type="GO" id="GO:0004148">
    <property type="term" value="F:dihydrolipoyl dehydrogenase (NADH) activity"/>
    <property type="evidence" value="ECO:0007669"/>
    <property type="project" value="TreeGrafter"/>
</dbReference>
<name>A0A2A3YYQ7_BREAU</name>
<dbReference type="InterPro" id="IPR036188">
    <property type="entry name" value="FAD/NAD-bd_sf"/>
</dbReference>
<evidence type="ECO:0000313" key="11">
    <source>
        <dbReference type="EMBL" id="TGD36591.1"/>
    </source>
</evidence>
<dbReference type="RefSeq" id="WP_096163102.1">
    <property type="nucleotide sequence ID" value="NZ_CP025330.1"/>
</dbReference>
<dbReference type="InterPro" id="IPR004099">
    <property type="entry name" value="Pyr_nucl-diS_OxRdtase_dimer"/>
</dbReference>
<evidence type="ECO:0000313" key="14">
    <source>
        <dbReference type="Proteomes" id="UP000297736"/>
    </source>
</evidence>
<evidence type="ECO:0000313" key="9">
    <source>
        <dbReference type="EMBL" id="AZT93058.1"/>
    </source>
</evidence>
<dbReference type="Proteomes" id="UP000297736">
    <property type="component" value="Unassembled WGS sequence"/>
</dbReference>
<dbReference type="InterPro" id="IPR001100">
    <property type="entry name" value="Pyr_nuc-diS_OxRdtase"/>
</dbReference>
<feature type="domain" description="Pyridine nucleotide-disulphide oxidoreductase dimerisation" evidence="7">
    <location>
        <begin position="361"/>
        <end position="466"/>
    </location>
</feature>
<dbReference type="PIRSF" id="PIRSF000350">
    <property type="entry name" value="Mercury_reductase_MerA"/>
    <property type="match status" value="1"/>
</dbReference>
<keyword evidence="3 5" id="KW-0274">FAD</keyword>
<dbReference type="Proteomes" id="UP000217564">
    <property type="component" value="Unassembled WGS sequence"/>
</dbReference>
<dbReference type="Pfam" id="PF07992">
    <property type="entry name" value="Pyr_redox_2"/>
    <property type="match status" value="1"/>
</dbReference>
<evidence type="ECO:0000256" key="3">
    <source>
        <dbReference type="ARBA" id="ARBA00022827"/>
    </source>
</evidence>
<dbReference type="EMBL" id="CP025330">
    <property type="protein sequence ID" value="AZT93058.1"/>
    <property type="molecule type" value="Genomic_DNA"/>
</dbReference>
<dbReference type="InterPro" id="IPR050151">
    <property type="entry name" value="Class-I_Pyr_Nuc-Dis_Oxidored"/>
</dbReference>
<dbReference type="SUPFAM" id="SSF55424">
    <property type="entry name" value="FAD/NAD-linked reductases, dimerisation (C-terminal) domain"/>
    <property type="match status" value="1"/>
</dbReference>
<organism evidence="10 12">
    <name type="scientific">Brevibacterium aurantiacum</name>
    <dbReference type="NCBI Taxonomy" id="273384"/>
    <lineage>
        <taxon>Bacteria</taxon>
        <taxon>Bacillati</taxon>
        <taxon>Actinomycetota</taxon>
        <taxon>Actinomycetes</taxon>
        <taxon>Micrococcales</taxon>
        <taxon>Brevibacteriaceae</taxon>
        <taxon>Brevibacterium</taxon>
    </lineage>
</organism>
<dbReference type="EMBL" id="RHFF01000028">
    <property type="protein sequence ID" value="TGD36591.1"/>
    <property type="molecule type" value="Genomic_DNA"/>
</dbReference>
<reference evidence="11 14" key="3">
    <citation type="submission" date="2018-10" db="EMBL/GenBank/DDBJ databases">
        <title>Brevibacterium genomes from Austrain hard cheese rinds.</title>
        <authorList>
            <person name="Anast J.M."/>
            <person name="Dzieciol M."/>
            <person name="Schultz D.L."/>
            <person name="Mann E."/>
            <person name="Wagner M."/>
            <person name="Schmitz-Esser S."/>
        </authorList>
    </citation>
    <scope>NUCLEOTIDE SEQUENCE [LARGE SCALE GENOMIC DNA]</scope>
    <source>
        <strain evidence="11 14">L261</strain>
    </source>
</reference>
<dbReference type="InterPro" id="IPR016156">
    <property type="entry name" value="FAD/NAD-linked_Rdtase_dimer_sf"/>
</dbReference>
<gene>
    <name evidence="10" type="ORF">CIK64_18350</name>
    <name evidence="9" type="ORF">CXR23_07805</name>
    <name evidence="11" type="ORF">EB834_19200</name>
</gene>
<dbReference type="SUPFAM" id="SSF51905">
    <property type="entry name" value="FAD/NAD(P)-binding domain"/>
    <property type="match status" value="1"/>
</dbReference>
<feature type="binding site" evidence="5">
    <location>
        <position position="321"/>
    </location>
    <ligand>
        <name>FAD</name>
        <dbReference type="ChEBI" id="CHEBI:57692"/>
    </ligand>
</feature>
<dbReference type="Pfam" id="PF02852">
    <property type="entry name" value="Pyr_redox_dim"/>
    <property type="match status" value="1"/>
</dbReference>
<evidence type="ECO:0000259" key="8">
    <source>
        <dbReference type="Pfam" id="PF07992"/>
    </source>
</evidence>
<evidence type="ECO:0000256" key="2">
    <source>
        <dbReference type="ARBA" id="ARBA00022630"/>
    </source>
</evidence>
<comment type="similarity">
    <text evidence="1">Belongs to the class-I pyridine nucleotide-disulfide oxidoreductase family.</text>
</comment>
<reference evidence="9 13" key="4">
    <citation type="submission" date="2019-01" db="EMBL/GenBank/DDBJ databases">
        <title>Comparative genomic analysis of Brevibacterium aurantiacum sheds light on its evolution and its adaptation to smear-ripened cheeses.</title>
        <authorList>
            <person name="Moineau S."/>
        </authorList>
    </citation>
    <scope>NUCLEOTIDE SEQUENCE [LARGE SCALE GENOMIC DNA]</scope>
    <source>
        <strain evidence="9 13">SMQ-1417</strain>
    </source>
</reference>
<evidence type="ECO:0000256" key="4">
    <source>
        <dbReference type="ARBA" id="ARBA00023027"/>
    </source>
</evidence>
<evidence type="ECO:0000256" key="6">
    <source>
        <dbReference type="PIRSR" id="PIRSR000350-4"/>
    </source>
</evidence>
<dbReference type="GO" id="GO:0050660">
    <property type="term" value="F:flavin adenine dinucleotide binding"/>
    <property type="evidence" value="ECO:0007669"/>
    <property type="project" value="TreeGrafter"/>
</dbReference>
<evidence type="ECO:0000259" key="7">
    <source>
        <dbReference type="Pfam" id="PF02852"/>
    </source>
</evidence>
<dbReference type="PANTHER" id="PTHR22912:SF151">
    <property type="entry name" value="DIHYDROLIPOYL DEHYDROGENASE, MITOCHONDRIAL"/>
    <property type="match status" value="1"/>
</dbReference>
<evidence type="ECO:0000256" key="1">
    <source>
        <dbReference type="ARBA" id="ARBA00007532"/>
    </source>
</evidence>
<keyword evidence="5" id="KW-0547">Nucleotide-binding</keyword>
<sequence length="484" mass="51238">MSTNNLVSDDTETLTTDVIVIGAGPVGENAAQYATEDSDLEAVIVEEELLGGECSYYACIPSKTMLRPIELGAASQHMDGLEGATVERRALLTRRDEWVSHYDDTGQVEWAQGAGLHVERGHAQLVGERQVLINGPTPVLVQARHAVVIASGSQPTVPTMFADVAPWSSRDATGVQEVPESLVIVGGGVVAVEAATWMAALGAQVRMLVRGDSLLAGHEPFAGQHVAEALERAGVSVDLSTEVTDCSRQRAEDKGLGRIHGGEVTIQANSPDGASTFEADEILVATGRKPRLGDLGLESLGLTGKDITAGTMPEWLYAVGDASGEVPLTHWGKYRARVIGAQIRARALDEEAEAIPENVPVPQVVYTDPQVVSVGKTEAQARKDGHEVEISQLPFTSSAGTALLRDDAEGTAQIVVDVRTGLLLGATFVGPEAAELIHPATVAIVGQVPVHVLRHAVPSFPAASELWLPLLEGLPRRMRLAHQQ</sequence>
<feature type="disulfide bond" description="Redox-active" evidence="6">
    <location>
        <begin position="54"/>
        <end position="59"/>
    </location>
</feature>
<dbReference type="PANTHER" id="PTHR22912">
    <property type="entry name" value="DISULFIDE OXIDOREDUCTASE"/>
    <property type="match status" value="1"/>
</dbReference>
<keyword evidence="2" id="KW-0285">Flavoprotein</keyword>
<feature type="domain" description="FAD/NAD(P)-binding" evidence="8">
    <location>
        <begin position="17"/>
        <end position="329"/>
    </location>
</feature>
<feature type="binding site" evidence="5">
    <location>
        <position position="63"/>
    </location>
    <ligand>
        <name>FAD</name>
        <dbReference type="ChEBI" id="CHEBI:57692"/>
    </ligand>
</feature>
<dbReference type="Gene3D" id="3.50.50.60">
    <property type="entry name" value="FAD/NAD(P)-binding domain"/>
    <property type="match status" value="2"/>
</dbReference>
<dbReference type="InterPro" id="IPR023753">
    <property type="entry name" value="FAD/NAD-binding_dom"/>
</dbReference>
<keyword evidence="4 5" id="KW-0520">NAD</keyword>
<feature type="binding site" evidence="5">
    <location>
        <begin position="186"/>
        <end position="193"/>
    </location>
    <ligand>
        <name>NAD(+)</name>
        <dbReference type="ChEBI" id="CHEBI:57540"/>
    </ligand>
</feature>
<dbReference type="EMBL" id="NRGP01000038">
    <property type="protein sequence ID" value="PCC44932.1"/>
    <property type="molecule type" value="Genomic_DNA"/>
</dbReference>
<evidence type="ECO:0000313" key="12">
    <source>
        <dbReference type="Proteomes" id="UP000217564"/>
    </source>
</evidence>
<reference evidence="10 12" key="1">
    <citation type="journal article" date="2017" name="Elife">
        <title>Extensive horizontal gene transfer in cheese-associated bacteria.</title>
        <authorList>
            <person name="Bonham K.S."/>
            <person name="Wolfe B.E."/>
            <person name="Dutton R.J."/>
        </authorList>
    </citation>
    <scope>NUCLEOTIDE SEQUENCE [LARGE SCALE GENOMIC DNA]</scope>
    <source>
        <strain evidence="10 12">947_7</strain>
    </source>
</reference>
<feature type="binding site" evidence="5">
    <location>
        <position position="287"/>
    </location>
    <ligand>
        <name>NAD(+)</name>
        <dbReference type="ChEBI" id="CHEBI:57540"/>
    </ligand>
</feature>
<dbReference type="AlphaFoldDB" id="A0A2A3YYQ7"/>
<evidence type="ECO:0000313" key="13">
    <source>
        <dbReference type="Proteomes" id="UP000283000"/>
    </source>
</evidence>
<dbReference type="Gene3D" id="3.30.390.30">
    <property type="match status" value="1"/>
</dbReference>
<evidence type="ECO:0000313" key="10">
    <source>
        <dbReference type="EMBL" id="PCC44932.1"/>
    </source>
</evidence>
<dbReference type="PRINTS" id="PR00411">
    <property type="entry name" value="PNDRDTASEI"/>
</dbReference>
<dbReference type="GO" id="GO:0006103">
    <property type="term" value="P:2-oxoglutarate metabolic process"/>
    <property type="evidence" value="ECO:0007669"/>
    <property type="project" value="TreeGrafter"/>
</dbReference>
<comment type="cofactor">
    <cofactor evidence="5">
        <name>FAD</name>
        <dbReference type="ChEBI" id="CHEBI:57692"/>
    </cofactor>
    <text evidence="5">Binds 1 FAD per subunit.</text>
</comment>
<dbReference type="PRINTS" id="PR00368">
    <property type="entry name" value="FADPNR"/>
</dbReference>
<evidence type="ECO:0000256" key="5">
    <source>
        <dbReference type="PIRSR" id="PIRSR000350-3"/>
    </source>
</evidence>
<accession>A0A2A3YYQ7</accession>